<evidence type="ECO:0000313" key="3">
    <source>
        <dbReference type="Proteomes" id="UP001054837"/>
    </source>
</evidence>
<dbReference type="AlphaFoldDB" id="A0AAV4RBI9"/>
<feature type="compositionally biased region" description="Polar residues" evidence="1">
    <location>
        <begin position="53"/>
        <end position="65"/>
    </location>
</feature>
<name>A0AAV4RBI9_9ARAC</name>
<evidence type="ECO:0000256" key="1">
    <source>
        <dbReference type="SAM" id="MobiDB-lite"/>
    </source>
</evidence>
<reference evidence="2 3" key="1">
    <citation type="submission" date="2021-06" db="EMBL/GenBank/DDBJ databases">
        <title>Caerostris darwini draft genome.</title>
        <authorList>
            <person name="Kono N."/>
            <person name="Arakawa K."/>
        </authorList>
    </citation>
    <scope>NUCLEOTIDE SEQUENCE [LARGE SCALE GENOMIC DNA]</scope>
</reference>
<keyword evidence="3" id="KW-1185">Reference proteome</keyword>
<gene>
    <name evidence="2" type="ORF">CDAR_7751</name>
</gene>
<evidence type="ECO:0000313" key="2">
    <source>
        <dbReference type="EMBL" id="GIY17979.1"/>
    </source>
</evidence>
<feature type="region of interest" description="Disordered" evidence="1">
    <location>
        <begin position="50"/>
        <end position="71"/>
    </location>
</feature>
<protein>
    <submittedName>
        <fullName evidence="2">Uncharacterized protein</fullName>
    </submittedName>
</protein>
<dbReference type="Proteomes" id="UP001054837">
    <property type="component" value="Unassembled WGS sequence"/>
</dbReference>
<sequence length="106" mass="11531">MSSKAFLLTAGSCLRSEGKCETRQLKRGILSTLPQETYIGLASSKYNDPFEDASSQQLRNNTIPSSRPPVTINEGKTTPYCTLSSGCYSLLDGPLLSHVYKWGGLP</sequence>
<proteinExistence type="predicted"/>
<dbReference type="EMBL" id="BPLQ01005855">
    <property type="protein sequence ID" value="GIY17979.1"/>
    <property type="molecule type" value="Genomic_DNA"/>
</dbReference>
<comment type="caution">
    <text evidence="2">The sequence shown here is derived from an EMBL/GenBank/DDBJ whole genome shotgun (WGS) entry which is preliminary data.</text>
</comment>
<accession>A0AAV4RBI9</accession>
<organism evidence="2 3">
    <name type="scientific">Caerostris darwini</name>
    <dbReference type="NCBI Taxonomy" id="1538125"/>
    <lineage>
        <taxon>Eukaryota</taxon>
        <taxon>Metazoa</taxon>
        <taxon>Ecdysozoa</taxon>
        <taxon>Arthropoda</taxon>
        <taxon>Chelicerata</taxon>
        <taxon>Arachnida</taxon>
        <taxon>Araneae</taxon>
        <taxon>Araneomorphae</taxon>
        <taxon>Entelegynae</taxon>
        <taxon>Araneoidea</taxon>
        <taxon>Araneidae</taxon>
        <taxon>Caerostris</taxon>
    </lineage>
</organism>